<reference evidence="3 4" key="2">
    <citation type="journal article" date="2016" name="ISME J.">
        <title>Characterization of the first cultured representative of Verrucomicrobia subdivision 5 indicates the proposal of a novel phylum.</title>
        <authorList>
            <person name="Spring S."/>
            <person name="Bunk B."/>
            <person name="Sproer C."/>
            <person name="Schumann P."/>
            <person name="Rohde M."/>
            <person name="Tindall B.J."/>
            <person name="Klenk H.P."/>
        </authorList>
    </citation>
    <scope>NUCLEOTIDE SEQUENCE [LARGE SCALE GENOMIC DNA]</scope>
    <source>
        <strain evidence="3 4">L21-Fru-AB</strain>
    </source>
</reference>
<feature type="domain" description="Glycosyl transferase family 1" evidence="1">
    <location>
        <begin position="195"/>
        <end position="363"/>
    </location>
</feature>
<dbReference type="SUPFAM" id="SSF53756">
    <property type="entry name" value="UDP-Glycosyltransferase/glycogen phosphorylase"/>
    <property type="match status" value="1"/>
</dbReference>
<evidence type="ECO:0000259" key="2">
    <source>
        <dbReference type="Pfam" id="PF13439"/>
    </source>
</evidence>
<dbReference type="PANTHER" id="PTHR45947:SF3">
    <property type="entry name" value="SULFOQUINOVOSYL TRANSFERASE SQD2"/>
    <property type="match status" value="1"/>
</dbReference>
<proteinExistence type="predicted"/>
<keyword evidence="3" id="KW-0808">Transferase</keyword>
<organism evidence="3 4">
    <name type="scientific">Kiritimatiella glycovorans</name>
    <dbReference type="NCBI Taxonomy" id="1307763"/>
    <lineage>
        <taxon>Bacteria</taxon>
        <taxon>Pseudomonadati</taxon>
        <taxon>Kiritimatiellota</taxon>
        <taxon>Kiritimatiellia</taxon>
        <taxon>Kiritimatiellales</taxon>
        <taxon>Kiritimatiellaceae</taxon>
        <taxon>Kiritimatiella</taxon>
    </lineage>
</organism>
<dbReference type="Pfam" id="PF13439">
    <property type="entry name" value="Glyco_transf_4"/>
    <property type="match status" value="1"/>
</dbReference>
<dbReference type="Proteomes" id="UP000035268">
    <property type="component" value="Chromosome"/>
</dbReference>
<accession>A0A0G3EIE2</accession>
<evidence type="ECO:0000313" key="3">
    <source>
        <dbReference type="EMBL" id="AKJ63904.1"/>
    </source>
</evidence>
<sequence>MKVGLIRGAYLSQFEMQIYEQMKPEVELEAYKIMINRFDTGLVSVPIRKLHCIDDPATVISPKLGFYFDLFLQATCGLDYYHLGLVKALADRDIAHTMETFNAFSWQALQAKRRYGTKLVVTVWENRPFAAERFGAKRRMKYEVLEGADLFLAMTPRVKDCLELEGADPAKIRVLPPGVNVERFKPRPRPEDLASEYGIREDDFVILSVATLRWEKGVFQILYAFKKLVKDTGSERLKLVFAGSGPAEKELQKRIDRLGLRGRAVITRFPYDRMHEAYNLADVFVLGSIPRPGWLEQFGYVLAEALASGLPVITTESGSIPEVVGECADLVPPADYLRMAHALRRLLEDEDRRRDLGRAGRERAEGRYDCRRVAAEIRNAYEELLA</sequence>
<dbReference type="PANTHER" id="PTHR45947">
    <property type="entry name" value="SULFOQUINOVOSYL TRANSFERASE SQD2"/>
    <property type="match status" value="1"/>
</dbReference>
<dbReference type="CDD" id="cd03801">
    <property type="entry name" value="GT4_PimA-like"/>
    <property type="match status" value="1"/>
</dbReference>
<dbReference type="InterPro" id="IPR050194">
    <property type="entry name" value="Glycosyltransferase_grp1"/>
</dbReference>
<dbReference type="AlphaFoldDB" id="A0A0G3EIE2"/>
<dbReference type="STRING" id="1307763.L21SP4_00635"/>
<dbReference type="InterPro" id="IPR028098">
    <property type="entry name" value="Glyco_trans_4-like_N"/>
</dbReference>
<dbReference type="InterPro" id="IPR001296">
    <property type="entry name" value="Glyco_trans_1"/>
</dbReference>
<dbReference type="GO" id="GO:0016758">
    <property type="term" value="F:hexosyltransferase activity"/>
    <property type="evidence" value="ECO:0007669"/>
    <property type="project" value="TreeGrafter"/>
</dbReference>
<dbReference type="Gene3D" id="3.40.50.2000">
    <property type="entry name" value="Glycogen Phosphorylase B"/>
    <property type="match status" value="2"/>
</dbReference>
<name>A0A0G3EIE2_9BACT</name>
<dbReference type="EC" id="2.4.-.-" evidence="3"/>
<dbReference type="KEGG" id="vbl:L21SP4_00635"/>
<gene>
    <name evidence="3" type="primary">epsD</name>
    <name evidence="3" type="ORF">L21SP4_00635</name>
</gene>
<dbReference type="Pfam" id="PF00534">
    <property type="entry name" value="Glycos_transf_1"/>
    <property type="match status" value="1"/>
</dbReference>
<reference evidence="4" key="1">
    <citation type="submission" date="2015-02" db="EMBL/GenBank/DDBJ databases">
        <title>Description and complete genome sequence of the first cultured representative of the subdivision 5 of the Verrucomicrobia phylum.</title>
        <authorList>
            <person name="Spring S."/>
            <person name="Bunk B."/>
            <person name="Sproer C."/>
            <person name="Klenk H.-P."/>
        </authorList>
    </citation>
    <scope>NUCLEOTIDE SEQUENCE [LARGE SCALE GENOMIC DNA]</scope>
    <source>
        <strain evidence="4">L21-Fru-AB</strain>
    </source>
</reference>
<feature type="domain" description="Glycosyltransferase subfamily 4-like N-terminal" evidence="2">
    <location>
        <begin position="88"/>
        <end position="183"/>
    </location>
</feature>
<evidence type="ECO:0000313" key="4">
    <source>
        <dbReference type="Proteomes" id="UP000035268"/>
    </source>
</evidence>
<dbReference type="OrthoDB" id="9809227at2"/>
<dbReference type="RefSeq" id="WP_052881290.1">
    <property type="nucleotide sequence ID" value="NZ_CP010904.1"/>
</dbReference>
<keyword evidence="3" id="KW-0328">Glycosyltransferase</keyword>
<dbReference type="EMBL" id="CP010904">
    <property type="protein sequence ID" value="AKJ63904.1"/>
    <property type="molecule type" value="Genomic_DNA"/>
</dbReference>
<evidence type="ECO:0000259" key="1">
    <source>
        <dbReference type="Pfam" id="PF00534"/>
    </source>
</evidence>
<protein>
    <submittedName>
        <fullName evidence="3">Glycosyltransferase EpsD</fullName>
        <ecNumber evidence="3">2.4.-.-</ecNumber>
    </submittedName>
</protein>
<keyword evidence="4" id="KW-1185">Reference proteome</keyword>